<keyword evidence="13" id="KW-0695">RNA-directed DNA polymerase</keyword>
<dbReference type="InterPro" id="IPR043502">
    <property type="entry name" value="DNA/RNA_pol_sf"/>
</dbReference>
<dbReference type="SUPFAM" id="SSF57756">
    <property type="entry name" value="Retrovirus zinc finger-like domains"/>
    <property type="match status" value="1"/>
</dbReference>
<feature type="compositionally biased region" description="Basic and acidic residues" evidence="17">
    <location>
        <begin position="1968"/>
        <end position="1980"/>
    </location>
</feature>
<dbReference type="Gene3D" id="1.10.340.70">
    <property type="match status" value="1"/>
</dbReference>
<dbReference type="InterPro" id="IPR012337">
    <property type="entry name" value="RNaseH-like_sf"/>
</dbReference>
<dbReference type="InterPro" id="IPR036397">
    <property type="entry name" value="RNaseH_sf"/>
</dbReference>
<dbReference type="GO" id="GO:0004519">
    <property type="term" value="F:endonuclease activity"/>
    <property type="evidence" value="ECO:0007669"/>
    <property type="project" value="UniProtKB-KW"/>
</dbReference>
<dbReference type="SMART" id="SM00298">
    <property type="entry name" value="CHROMO"/>
    <property type="match status" value="1"/>
</dbReference>
<feature type="compositionally biased region" description="Polar residues" evidence="17">
    <location>
        <begin position="265"/>
        <end position="274"/>
    </location>
</feature>
<dbReference type="PROSITE" id="PS50013">
    <property type="entry name" value="CHROMO_2"/>
    <property type="match status" value="1"/>
</dbReference>
<feature type="compositionally biased region" description="Basic residues" evidence="17">
    <location>
        <begin position="1938"/>
        <end position="1947"/>
    </location>
</feature>
<feature type="compositionally biased region" description="Polar residues" evidence="17">
    <location>
        <begin position="247"/>
        <end position="257"/>
    </location>
</feature>
<evidence type="ECO:0000256" key="13">
    <source>
        <dbReference type="ARBA" id="ARBA00022918"/>
    </source>
</evidence>
<feature type="region of interest" description="Disordered" evidence="17">
    <location>
        <begin position="502"/>
        <end position="534"/>
    </location>
</feature>
<dbReference type="InterPro" id="IPR054722">
    <property type="entry name" value="PolX-like_BBD"/>
</dbReference>
<dbReference type="Proteomes" id="UP001212997">
    <property type="component" value="Unassembled WGS sequence"/>
</dbReference>
<dbReference type="Gene3D" id="3.30.420.10">
    <property type="entry name" value="Ribonuclease H-like superfamily/Ribonuclease H"/>
    <property type="match status" value="1"/>
</dbReference>
<feature type="compositionally biased region" description="Polar residues" evidence="17">
    <location>
        <begin position="502"/>
        <end position="522"/>
    </location>
</feature>
<evidence type="ECO:0000313" key="21">
    <source>
        <dbReference type="Proteomes" id="UP001212997"/>
    </source>
</evidence>
<accession>A0AAD5YE52</accession>
<dbReference type="Pfam" id="PF17917">
    <property type="entry name" value="RT_RNaseH"/>
    <property type="match status" value="1"/>
</dbReference>
<keyword evidence="10" id="KW-0460">Magnesium</keyword>
<keyword evidence="9" id="KW-0378">Hydrolase</keyword>
<evidence type="ECO:0000256" key="10">
    <source>
        <dbReference type="ARBA" id="ARBA00022842"/>
    </source>
</evidence>
<keyword evidence="8" id="KW-0255">Endonuclease</keyword>
<evidence type="ECO:0000256" key="4">
    <source>
        <dbReference type="ARBA" id="ARBA00022695"/>
    </source>
</evidence>
<feature type="compositionally biased region" description="Basic and acidic residues" evidence="17">
    <location>
        <begin position="1919"/>
        <end position="1930"/>
    </location>
</feature>
<organism evidence="20 21">
    <name type="scientific">Meripilus lineatus</name>
    <dbReference type="NCBI Taxonomy" id="2056292"/>
    <lineage>
        <taxon>Eukaryota</taxon>
        <taxon>Fungi</taxon>
        <taxon>Dikarya</taxon>
        <taxon>Basidiomycota</taxon>
        <taxon>Agaricomycotina</taxon>
        <taxon>Agaricomycetes</taxon>
        <taxon>Polyporales</taxon>
        <taxon>Meripilaceae</taxon>
        <taxon>Meripilus</taxon>
    </lineage>
</organism>
<dbReference type="Gene3D" id="3.30.70.270">
    <property type="match status" value="2"/>
</dbReference>
<dbReference type="InterPro" id="IPR056924">
    <property type="entry name" value="SH3_Tf2-1"/>
</dbReference>
<sequence length="2165" mass="244490">MGPADVRLGPSSEAFRFPKLTGENYGEWKTHMKAALQTKYLWTIVSGTQPAPDKPSPTKPEDIAQIPNWKEDTKTYFDWIQNDEAAQGLMRGAAEPSQWPHVATAKTSKEIWDLWEQVHDTNQRVINVHYYFEDLFTRKYVDETSMSDHIAGMIDLAQKIKGSGEDLSDIIIARAILCNPDMGLQPPHLRCGSSDIDDHHATKTSIEENGPQTRGQSRKLQLLTSLPYADIISDDFELFEGPHGPSRASSPSLTQPLDQGALNDALQTGSTTTRVHTDQPRRTSISSSSSSDYTPATRTSTMPNSTVATVDHTNPKNVPCLTPGTVTPEIMVSWFSACNTHFINRKTTDGDKVAAVIGGLQDPLIKAWYEPDFERLQKLSWADFQDEFKREFLPRNWEDKIETKLFAMRQGDGDAFRDFSNKIENLNLVLRGTTLHLDDEGLIRQVKVAMCSDLRGTVQSTTSLQTIKKYRQWKEEVAVLDEKRMNDRDRIIKLLTDNRSITNRVTTGGSRSNNPMTQNRGGSSSSSSTAPRLPKLTDAEKTLLGRHEGCFKCRQFYAGHLASQCTNAWPDAKSYRTLTETDATTAAAKRNKFSPKTVAAVTDLTTIQGNPVAAIGGSSPLAATSGVLAYGSDSEESDDECVSIPITVPHILWPAFIHNENGPTYPRNVTTLMDCGSSVVLIREDIVSCFELRRRRLHSPYPLGTAWGTEDRIATEWVKLRLSSPCRSWTSCTVRALVAPRLCAPVLLGRPFLKLNKLVADHELDYVIHKPTGIDILHIPPPTPPPPSLTPKERRIIERRNQTNQMKVNAEMRTKYGKELKQELRSYLRNNNIAQSIRRFNKAWELGRNRNWKLGKIKPVEIRVELTENNRKELTENERIGYCTIAAVRQRIEELSLLETLKEEDRKMKKKYADRFPDDIPHLDELPTSIYHRIRITDANLTISRRQYDCPKKYREAWKILLNQHLQAGRLRPSSSPYASPSFLIPKADPNALPRVHPDDVKFTAVTTPFGLYEWLVMPQGGRNAPATHQRRMFEALRPLIGQICHVYLDDIIIWSQTLEEHRTNVERVLMALREHHLYASLKKTCLFAIEIDFLGHHISARGIEADPKKVERILNWPVPRSASDVRAFLGLVRYVADFLPNLADHTVVLTPLTTKEAEKSFPDWSNAHQTAFDAIKQLVVSRECLTTIDHDNPGDNKIFVSCDASDKRTGAILMYGPTRELARPVAFDSLQLKGAELNYPVHEKELFAIIRALKKWRVDLLGEHFTVYTDHRTLESFQTQKELSRRQARWQEFLGQYDFDIVYVPGEENGGADALSRLPDECDMVAALIHAPVGVLRVATDPEWVNRIRSGYEKDPWCRRLEEAKGFAGIRREHGLWYVGSRLVIPRVQDIREGLFRLAHDARGHFGFDKSYAALREAYYWPNMRKEMETLYIPSCEHCQRNKSSTSKPTGPLHPLPVPNDRGDSVAIDFIGPLPEDSGYNAIATFTDRLGADIRLVPTRTDVTPEEFAVTFFNAWYCENGLPLEIVSDRDHIFVSKFWRSLHNLTGVKLKMSTSYHPETDGSSERTNKTIIQSLRYHVSRQQKNWVAALPKVQFDLMGSLNASTGITPFQLHIGRNPRIIPPLTSSEQPKSTSPLDAPQLAQQLVEQFSSDTAAAKDNLTLAKITQTILAAPHRGKEMVYNEGDLVMLSTMHRRRDYMRRGDKRVAKFMVRYDGPYKVLRSFPESSVYTLELPANMKIFPTFHARLLKPFRANDDTLFPNRAHARPGPIVTENGEEEWEVEEILDRRPRGRGFQYLVRWRGYGPDADSWLPGREVEELEALDSHHVTAPSFNGPNIVIYGQTFVAVPQTLTTITQRRHFGLVSPCVPQLQISVPDLQSGSILVSLPKTPGWDVIKAQIFQLDRKLITPDLVSARLQTEAHRRAREKSGDTALLATKKNKRRPKKKPSPDDECRYCHAKGHWISQCRKRDEDEKKKERGSANLTVGTLRDPSSRDVGQVYMARGSNIDSAEILLDCGASSHMFCDRSLFVTYTPSPSHDTIAVGDGHSIPVAGTGNVQWESRLPGGSRVITLRNVQHVPLLSKPTLSASERYSGRVRHLVALEREYPLNFMEKKSFVDALLGTREPYTGSIAVSQGGEHRLMVKFRSPRTRVGVSASGIADSAI</sequence>
<feature type="domain" description="Chromo" evidence="18">
    <location>
        <begin position="1780"/>
        <end position="1827"/>
    </location>
</feature>
<feature type="region of interest" description="Disordered" evidence="17">
    <location>
        <begin position="1919"/>
        <end position="1953"/>
    </location>
</feature>
<dbReference type="GO" id="GO:0006310">
    <property type="term" value="P:DNA recombination"/>
    <property type="evidence" value="ECO:0007669"/>
    <property type="project" value="UniProtKB-KW"/>
</dbReference>
<dbReference type="InterPro" id="IPR041373">
    <property type="entry name" value="RT_RNaseH"/>
</dbReference>
<dbReference type="Pfam" id="PF14223">
    <property type="entry name" value="Retrotran_gag_2"/>
    <property type="match status" value="1"/>
</dbReference>
<keyword evidence="12" id="KW-0229">DNA integration</keyword>
<evidence type="ECO:0000256" key="5">
    <source>
        <dbReference type="ARBA" id="ARBA00022722"/>
    </source>
</evidence>
<dbReference type="SMART" id="SM00343">
    <property type="entry name" value="ZnF_C2HC"/>
    <property type="match status" value="2"/>
</dbReference>
<dbReference type="GO" id="GO:0008270">
    <property type="term" value="F:zinc ion binding"/>
    <property type="evidence" value="ECO:0007669"/>
    <property type="project" value="InterPro"/>
</dbReference>
<dbReference type="PANTHER" id="PTHR37984:SF5">
    <property type="entry name" value="PROTEIN NYNRIN-LIKE"/>
    <property type="match status" value="1"/>
</dbReference>
<evidence type="ECO:0000256" key="14">
    <source>
        <dbReference type="ARBA" id="ARBA00022932"/>
    </source>
</evidence>
<dbReference type="Pfam" id="PF00385">
    <property type="entry name" value="Chromo"/>
    <property type="match status" value="1"/>
</dbReference>
<dbReference type="InterPro" id="IPR041588">
    <property type="entry name" value="Integrase_H2C2"/>
</dbReference>
<keyword evidence="5" id="KW-0540">Nuclease</keyword>
<keyword evidence="7" id="KW-0064">Aspartyl protease</keyword>
<evidence type="ECO:0000256" key="9">
    <source>
        <dbReference type="ARBA" id="ARBA00022801"/>
    </source>
</evidence>
<dbReference type="GO" id="GO:0005634">
    <property type="term" value="C:nucleus"/>
    <property type="evidence" value="ECO:0007669"/>
    <property type="project" value="UniProtKB-ARBA"/>
</dbReference>
<dbReference type="GO" id="GO:0006338">
    <property type="term" value="P:chromatin remodeling"/>
    <property type="evidence" value="ECO:0007669"/>
    <property type="project" value="UniProtKB-ARBA"/>
</dbReference>
<protein>
    <recommendedName>
        <fullName evidence="22">Reverse transcriptase</fullName>
    </recommendedName>
</protein>
<evidence type="ECO:0000256" key="6">
    <source>
        <dbReference type="ARBA" id="ARBA00022723"/>
    </source>
</evidence>
<dbReference type="CDD" id="cd09274">
    <property type="entry name" value="RNase_HI_RT_Ty3"/>
    <property type="match status" value="1"/>
</dbReference>
<reference evidence="20" key="1">
    <citation type="submission" date="2022-07" db="EMBL/GenBank/DDBJ databases">
        <title>Genome Sequence of Physisporinus lineatus.</title>
        <authorList>
            <person name="Buettner E."/>
        </authorList>
    </citation>
    <scope>NUCLEOTIDE SEQUENCE</scope>
    <source>
        <strain evidence="20">VT162</strain>
    </source>
</reference>
<dbReference type="Pfam" id="PF17921">
    <property type="entry name" value="Integrase_H2C2"/>
    <property type="match status" value="1"/>
</dbReference>
<keyword evidence="16" id="KW-0233">DNA recombination</keyword>
<evidence type="ECO:0000259" key="19">
    <source>
        <dbReference type="PROSITE" id="PS50994"/>
    </source>
</evidence>
<evidence type="ECO:0000256" key="1">
    <source>
        <dbReference type="ARBA" id="ARBA00022664"/>
    </source>
</evidence>
<comment type="caution">
    <text evidence="20">The sequence shown here is derived from an EMBL/GenBank/DDBJ whole genome shotgun (WGS) entry which is preliminary data.</text>
</comment>
<dbReference type="GO" id="GO:0004190">
    <property type="term" value="F:aspartic-type endopeptidase activity"/>
    <property type="evidence" value="ECO:0007669"/>
    <property type="project" value="UniProtKB-KW"/>
</dbReference>
<evidence type="ECO:0000256" key="17">
    <source>
        <dbReference type="SAM" id="MobiDB-lite"/>
    </source>
</evidence>
<evidence type="ECO:0000256" key="8">
    <source>
        <dbReference type="ARBA" id="ARBA00022759"/>
    </source>
</evidence>
<keyword evidence="11" id="KW-0694">RNA-binding</keyword>
<dbReference type="GO" id="GO:0015074">
    <property type="term" value="P:DNA integration"/>
    <property type="evidence" value="ECO:0007669"/>
    <property type="project" value="UniProtKB-KW"/>
</dbReference>
<keyword evidence="4" id="KW-0548">Nucleotidyltransferase</keyword>
<evidence type="ECO:0000313" key="20">
    <source>
        <dbReference type="EMBL" id="KAJ3485147.1"/>
    </source>
</evidence>
<dbReference type="SUPFAM" id="SSF53098">
    <property type="entry name" value="Ribonuclease H-like"/>
    <property type="match status" value="1"/>
</dbReference>
<dbReference type="PANTHER" id="PTHR37984">
    <property type="entry name" value="PROTEIN CBG26694"/>
    <property type="match status" value="1"/>
</dbReference>
<dbReference type="Gene3D" id="4.10.60.10">
    <property type="entry name" value="Zinc finger, CCHC-type"/>
    <property type="match status" value="1"/>
</dbReference>
<dbReference type="InterPro" id="IPR036875">
    <property type="entry name" value="Znf_CCHC_sf"/>
</dbReference>
<feature type="compositionally biased region" description="Polar residues" evidence="17">
    <location>
        <begin position="292"/>
        <end position="316"/>
    </location>
</feature>
<dbReference type="PROSITE" id="PS50994">
    <property type="entry name" value="INTEGRASE"/>
    <property type="match status" value="1"/>
</dbReference>
<evidence type="ECO:0000256" key="2">
    <source>
        <dbReference type="ARBA" id="ARBA00022670"/>
    </source>
</evidence>
<dbReference type="Pfam" id="PF22936">
    <property type="entry name" value="Pol_BBD"/>
    <property type="match status" value="1"/>
</dbReference>
<dbReference type="GO" id="GO:0003887">
    <property type="term" value="F:DNA-directed DNA polymerase activity"/>
    <property type="evidence" value="ECO:0007669"/>
    <property type="project" value="UniProtKB-KW"/>
</dbReference>
<keyword evidence="14" id="KW-0239">DNA-directed DNA polymerase</keyword>
<dbReference type="InterPro" id="IPR001584">
    <property type="entry name" value="Integrase_cat-core"/>
</dbReference>
<evidence type="ECO:0000256" key="3">
    <source>
        <dbReference type="ARBA" id="ARBA00022679"/>
    </source>
</evidence>
<dbReference type="GO" id="GO:0003677">
    <property type="term" value="F:DNA binding"/>
    <property type="evidence" value="ECO:0007669"/>
    <property type="project" value="UniProtKB-KW"/>
</dbReference>
<evidence type="ECO:0000256" key="15">
    <source>
        <dbReference type="ARBA" id="ARBA00023125"/>
    </source>
</evidence>
<dbReference type="GO" id="GO:0006397">
    <property type="term" value="P:mRNA processing"/>
    <property type="evidence" value="ECO:0007669"/>
    <property type="project" value="UniProtKB-KW"/>
</dbReference>
<feature type="domain" description="Integrase catalytic" evidence="19">
    <location>
        <begin position="1456"/>
        <end position="1618"/>
    </location>
</feature>
<dbReference type="Gene3D" id="2.40.50.40">
    <property type="match status" value="1"/>
</dbReference>
<evidence type="ECO:0000256" key="7">
    <source>
        <dbReference type="ARBA" id="ARBA00022750"/>
    </source>
</evidence>
<dbReference type="Pfam" id="PF00078">
    <property type="entry name" value="RVT_1"/>
    <property type="match status" value="1"/>
</dbReference>
<keyword evidence="15" id="KW-0238">DNA-binding</keyword>
<keyword evidence="21" id="KW-1185">Reference proteome</keyword>
<evidence type="ECO:0000259" key="18">
    <source>
        <dbReference type="PROSITE" id="PS50013"/>
    </source>
</evidence>
<dbReference type="InterPro" id="IPR001878">
    <property type="entry name" value="Znf_CCHC"/>
</dbReference>
<proteinExistence type="predicted"/>
<gene>
    <name evidence="20" type="ORF">NLI96_g5162</name>
</gene>
<dbReference type="InterPro" id="IPR023780">
    <property type="entry name" value="Chromo_domain"/>
</dbReference>
<feature type="region of interest" description="Disordered" evidence="17">
    <location>
        <begin position="1968"/>
        <end position="1990"/>
    </location>
</feature>
<keyword evidence="3" id="KW-0808">Transferase</keyword>
<dbReference type="CDD" id="cd01647">
    <property type="entry name" value="RT_LTR"/>
    <property type="match status" value="1"/>
</dbReference>
<evidence type="ECO:0008006" key="22">
    <source>
        <dbReference type="Google" id="ProtNLM"/>
    </source>
</evidence>
<evidence type="ECO:0000256" key="12">
    <source>
        <dbReference type="ARBA" id="ARBA00022908"/>
    </source>
</evidence>
<dbReference type="EMBL" id="JANAWD010000163">
    <property type="protein sequence ID" value="KAJ3485147.1"/>
    <property type="molecule type" value="Genomic_DNA"/>
</dbReference>
<dbReference type="SUPFAM" id="SSF54160">
    <property type="entry name" value="Chromo domain-like"/>
    <property type="match status" value="1"/>
</dbReference>
<keyword evidence="2" id="KW-0645">Protease</keyword>
<dbReference type="InterPro" id="IPR000477">
    <property type="entry name" value="RT_dom"/>
</dbReference>
<feature type="region of interest" description="Disordered" evidence="17">
    <location>
        <begin position="237"/>
        <end position="318"/>
    </location>
</feature>
<name>A0AAD5YE52_9APHY</name>
<dbReference type="InterPro" id="IPR016197">
    <property type="entry name" value="Chromo-like_dom_sf"/>
</dbReference>
<dbReference type="InterPro" id="IPR043128">
    <property type="entry name" value="Rev_trsase/Diguanyl_cyclase"/>
</dbReference>
<evidence type="ECO:0000256" key="16">
    <source>
        <dbReference type="ARBA" id="ARBA00023172"/>
    </source>
</evidence>
<keyword evidence="1" id="KW-0507">mRNA processing</keyword>
<dbReference type="GO" id="GO:0006508">
    <property type="term" value="P:proteolysis"/>
    <property type="evidence" value="ECO:0007669"/>
    <property type="project" value="UniProtKB-KW"/>
</dbReference>
<dbReference type="Pfam" id="PF24626">
    <property type="entry name" value="SH3_Tf2-1"/>
    <property type="match status" value="1"/>
</dbReference>
<dbReference type="Gene3D" id="3.10.10.10">
    <property type="entry name" value="HIV Type 1 Reverse Transcriptase, subunit A, domain 1"/>
    <property type="match status" value="2"/>
</dbReference>
<dbReference type="CDD" id="cd00303">
    <property type="entry name" value="retropepsin_like"/>
    <property type="match status" value="1"/>
</dbReference>
<dbReference type="InterPro" id="IPR000953">
    <property type="entry name" value="Chromo/chromo_shadow_dom"/>
</dbReference>
<dbReference type="SUPFAM" id="SSF56672">
    <property type="entry name" value="DNA/RNA polymerases"/>
    <property type="match status" value="1"/>
</dbReference>
<dbReference type="GO" id="GO:0003723">
    <property type="term" value="F:RNA binding"/>
    <property type="evidence" value="ECO:0007669"/>
    <property type="project" value="UniProtKB-KW"/>
</dbReference>
<dbReference type="GO" id="GO:0003964">
    <property type="term" value="F:RNA-directed DNA polymerase activity"/>
    <property type="evidence" value="ECO:0007669"/>
    <property type="project" value="UniProtKB-KW"/>
</dbReference>
<evidence type="ECO:0000256" key="11">
    <source>
        <dbReference type="ARBA" id="ARBA00022884"/>
    </source>
</evidence>
<keyword evidence="6" id="KW-0479">Metal-binding</keyword>
<dbReference type="InterPro" id="IPR050951">
    <property type="entry name" value="Retrovirus_Pol_polyprotein"/>
</dbReference>